<dbReference type="Pfam" id="PF00732">
    <property type="entry name" value="GMC_oxred_N"/>
    <property type="match status" value="1"/>
</dbReference>
<feature type="disulfide bond" evidence="7">
    <location>
        <begin position="464"/>
        <end position="515"/>
    </location>
</feature>
<protein>
    <submittedName>
        <fullName evidence="11">(R)-mandelonitrile lyase</fullName>
        <ecNumber evidence="11">4.1.2.10</ecNumber>
    </submittedName>
    <submittedName>
        <fullName evidence="12">Putative oxygen-dependent choline dehydrogenase, FAD/NAD(P)-binding domain protein</fullName>
    </submittedName>
</protein>
<accession>A0A251TS85</accession>
<dbReference type="InterPro" id="IPR000172">
    <property type="entry name" value="GMC_OxRdtase_N"/>
</dbReference>
<dbReference type="AlphaFoldDB" id="A0A251TS85"/>
<feature type="binding site" evidence="6">
    <location>
        <begin position="563"/>
        <end position="564"/>
    </location>
    <ligand>
        <name>FAD</name>
        <dbReference type="ChEBI" id="CHEBI:57692"/>
    </ligand>
</feature>
<dbReference type="Proteomes" id="UP000215914">
    <property type="component" value="Chromosome 9"/>
</dbReference>
<evidence type="ECO:0000256" key="3">
    <source>
        <dbReference type="ARBA" id="ARBA00022630"/>
    </source>
</evidence>
<evidence type="ECO:0000256" key="1">
    <source>
        <dbReference type="ARBA" id="ARBA00001974"/>
    </source>
</evidence>
<feature type="domain" description="Glucose-methanol-choline oxidoreductase N-terminal" evidence="9">
    <location>
        <begin position="163"/>
        <end position="186"/>
    </location>
</feature>
<dbReference type="Gene3D" id="3.50.50.60">
    <property type="entry name" value="FAD/NAD(P)-binding domain"/>
    <property type="match status" value="1"/>
</dbReference>
<dbReference type="Gramene" id="mRNA:HanXRQr2_Chr09g0371981">
    <property type="protein sequence ID" value="mRNA:HanXRQr2_Chr09g0371981"/>
    <property type="gene ID" value="HanXRQr2_Chr09g0371981"/>
</dbReference>
<evidence type="ECO:0000256" key="5">
    <source>
        <dbReference type="ARBA" id="ARBA00022827"/>
    </source>
</evidence>
<keyword evidence="3 8" id="KW-0285">Flavoprotein</keyword>
<evidence type="ECO:0000259" key="9">
    <source>
        <dbReference type="PROSITE" id="PS00623"/>
    </source>
</evidence>
<keyword evidence="11" id="KW-0456">Lyase</keyword>
<evidence type="ECO:0000256" key="8">
    <source>
        <dbReference type="RuleBase" id="RU003968"/>
    </source>
</evidence>
<comment type="similarity">
    <text evidence="2 8">Belongs to the GMC oxidoreductase family.</text>
</comment>
<dbReference type="SUPFAM" id="SSF51905">
    <property type="entry name" value="FAD/NAD(P)-binding domain"/>
    <property type="match status" value="1"/>
</dbReference>
<evidence type="ECO:0000313" key="13">
    <source>
        <dbReference type="Proteomes" id="UP000215914"/>
    </source>
</evidence>
<organism evidence="12 13">
    <name type="scientific">Helianthus annuus</name>
    <name type="common">Common sunflower</name>
    <dbReference type="NCBI Taxonomy" id="4232"/>
    <lineage>
        <taxon>Eukaryota</taxon>
        <taxon>Viridiplantae</taxon>
        <taxon>Streptophyta</taxon>
        <taxon>Embryophyta</taxon>
        <taxon>Tracheophyta</taxon>
        <taxon>Spermatophyta</taxon>
        <taxon>Magnoliopsida</taxon>
        <taxon>eudicotyledons</taxon>
        <taxon>Gunneridae</taxon>
        <taxon>Pentapetalae</taxon>
        <taxon>asterids</taxon>
        <taxon>campanulids</taxon>
        <taxon>Asterales</taxon>
        <taxon>Asteraceae</taxon>
        <taxon>Asteroideae</taxon>
        <taxon>Heliantheae alliance</taxon>
        <taxon>Heliantheae</taxon>
        <taxon>Helianthus</taxon>
    </lineage>
</organism>
<dbReference type="PIRSF" id="PIRSF000137">
    <property type="entry name" value="Alcohol_oxidase"/>
    <property type="match status" value="1"/>
</dbReference>
<feature type="domain" description="Glucose-methanol-choline oxidoreductase N-terminal" evidence="10">
    <location>
        <begin position="322"/>
        <end position="336"/>
    </location>
</feature>
<keyword evidence="7" id="KW-1015">Disulfide bond</keyword>
<dbReference type="EC" id="4.1.2.10" evidence="11"/>
<feature type="binding site" evidence="6">
    <location>
        <position position="281"/>
    </location>
    <ligand>
        <name>FAD</name>
        <dbReference type="ChEBI" id="CHEBI:57692"/>
    </ligand>
</feature>
<dbReference type="Pfam" id="PF05199">
    <property type="entry name" value="GMC_oxred_C"/>
    <property type="match status" value="1"/>
</dbReference>
<dbReference type="PROSITE" id="PS00624">
    <property type="entry name" value="GMC_OXRED_2"/>
    <property type="match status" value="1"/>
</dbReference>
<reference evidence="11 13" key="1">
    <citation type="journal article" date="2017" name="Nature">
        <title>The sunflower genome provides insights into oil metabolism, flowering and Asterid evolution.</title>
        <authorList>
            <person name="Badouin H."/>
            <person name="Gouzy J."/>
            <person name="Grassa C.J."/>
            <person name="Murat F."/>
            <person name="Staton S.E."/>
            <person name="Cottret L."/>
            <person name="Lelandais-Briere C."/>
            <person name="Owens G.L."/>
            <person name="Carrere S."/>
            <person name="Mayjonade B."/>
            <person name="Legrand L."/>
            <person name="Gill N."/>
            <person name="Kane N.C."/>
            <person name="Bowers J.E."/>
            <person name="Hubner S."/>
            <person name="Bellec A."/>
            <person name="Berard A."/>
            <person name="Berges H."/>
            <person name="Blanchet N."/>
            <person name="Boniface M.C."/>
            <person name="Brunel D."/>
            <person name="Catrice O."/>
            <person name="Chaidir N."/>
            <person name="Claudel C."/>
            <person name="Donnadieu C."/>
            <person name="Faraut T."/>
            <person name="Fievet G."/>
            <person name="Helmstetter N."/>
            <person name="King M."/>
            <person name="Knapp S.J."/>
            <person name="Lai Z."/>
            <person name="Le Paslier M.C."/>
            <person name="Lippi Y."/>
            <person name="Lorenzon L."/>
            <person name="Mandel J.R."/>
            <person name="Marage G."/>
            <person name="Marchand G."/>
            <person name="Marquand E."/>
            <person name="Bret-Mestries E."/>
            <person name="Morien E."/>
            <person name="Nambeesan S."/>
            <person name="Nguyen T."/>
            <person name="Pegot-Espagnet P."/>
            <person name="Pouilly N."/>
            <person name="Raftis F."/>
            <person name="Sallet E."/>
            <person name="Schiex T."/>
            <person name="Thomas J."/>
            <person name="Vandecasteele C."/>
            <person name="Vares D."/>
            <person name="Vear F."/>
            <person name="Vautrin S."/>
            <person name="Crespi M."/>
            <person name="Mangin B."/>
            <person name="Burke J.M."/>
            <person name="Salse J."/>
            <person name="Munos S."/>
            <person name="Vincourt P."/>
            <person name="Rieseberg L.H."/>
            <person name="Langlade N.B."/>
        </authorList>
    </citation>
    <scope>NUCLEOTIDE SEQUENCE [LARGE SCALE GENOMIC DNA]</scope>
    <source>
        <strain evidence="13">cv. SF193</strain>
        <tissue evidence="11">Leaves</tissue>
    </source>
</reference>
<dbReference type="GO" id="GO:0046593">
    <property type="term" value="F:mandelonitrile lyase activity"/>
    <property type="evidence" value="ECO:0007669"/>
    <property type="project" value="UniProtKB-EC"/>
</dbReference>
<sequence>MACSFSYHMQTKVNQLFFPFKDPFSFYILVLNNMKRANHQMLREAALFYLVICVGLQLKVVCFLQPNSLPDESYLGFTHEATDFFPAEEYDYIIVGGGTAGCPLAATLSEKYSVLLLERGGVASSDPDILHENRSLNPLLYANHDDSPAQNFFSEDGVFNTRGRVLGGSSMINFGFYSRADDYFYQNSGIEWDMSAVKSAYEWVENSIVTRTDRLRRWQASTYNAFVEAGVAPDNGFILDHVQGTKIGGSTYDDSGRRHGAVELISKANPENLRVVIHATVDRVLFSSSNNLAAVGVKYHDSKGTQHEVHVKRGGEVILSAGAIGSPQLLLLSGLGPESSLSSQKIPVVRDLPFVGQFMADNPRNGVNLLVPVRLPDVGVRVAGITEIGPYVESTAVPRVSSIIPFIPFLDLIPPVNLSVVVVGGKVSRPKSTGSLNLASSVDVTVSPKVRFNYYSRTEDILQCGNLVEILRKVLETQAMEEYKFPSILVPNYFAYIGPSLPEDSSDQESIAIFCRKTLSTFWHMHGGCLVNKVVDSRLKVIGVDSLRVVDASTFFNSPGTNPQATIMMLGRYIGEKILNERATISFFEQLKTHQTCPLQDLNP</sequence>
<feature type="binding site" evidence="6">
    <location>
        <position position="165"/>
    </location>
    <ligand>
        <name>FAD</name>
        <dbReference type="ChEBI" id="CHEBI:57692"/>
    </ligand>
</feature>
<evidence type="ECO:0000256" key="4">
    <source>
        <dbReference type="ARBA" id="ARBA00022729"/>
    </source>
</evidence>
<dbReference type="InterPro" id="IPR007867">
    <property type="entry name" value="GMC_OxRtase_C"/>
</dbReference>
<proteinExistence type="inferred from homology"/>
<dbReference type="GO" id="GO:0016614">
    <property type="term" value="F:oxidoreductase activity, acting on CH-OH group of donors"/>
    <property type="evidence" value="ECO:0007669"/>
    <property type="project" value="InterPro"/>
</dbReference>
<dbReference type="InterPro" id="IPR012132">
    <property type="entry name" value="GMC_OxRdtase"/>
</dbReference>
<dbReference type="SUPFAM" id="SSF54373">
    <property type="entry name" value="FAD-linked reductases, C-terminal domain"/>
    <property type="match status" value="1"/>
</dbReference>
<keyword evidence="13" id="KW-1185">Reference proteome</keyword>
<reference evidence="12" key="2">
    <citation type="submission" date="2017-02" db="EMBL/GenBank/DDBJ databases">
        <title>Sunflower complete genome.</title>
        <authorList>
            <person name="Langlade N."/>
            <person name="Munos S."/>
        </authorList>
    </citation>
    <scope>NUCLEOTIDE SEQUENCE [LARGE SCALE GENOMIC DNA]</scope>
    <source>
        <tissue evidence="12">Leaves</tissue>
    </source>
</reference>
<keyword evidence="5 6" id="KW-0274">FAD</keyword>
<dbReference type="EMBL" id="CM007898">
    <property type="protein sequence ID" value="OTG13978.1"/>
    <property type="molecule type" value="Genomic_DNA"/>
</dbReference>
<dbReference type="Gene3D" id="3.30.410.40">
    <property type="match status" value="1"/>
</dbReference>
<evidence type="ECO:0000256" key="2">
    <source>
        <dbReference type="ARBA" id="ARBA00010790"/>
    </source>
</evidence>
<name>A0A251TS85_HELAN</name>
<comment type="cofactor">
    <cofactor evidence="1 6">
        <name>FAD</name>
        <dbReference type="ChEBI" id="CHEBI:57692"/>
    </cofactor>
</comment>
<dbReference type="EMBL" id="MNCJ02000324">
    <property type="protein sequence ID" value="KAF5789501.1"/>
    <property type="molecule type" value="Genomic_DNA"/>
</dbReference>
<dbReference type="InParanoid" id="A0A251TS85"/>
<evidence type="ECO:0000259" key="10">
    <source>
        <dbReference type="PROSITE" id="PS00624"/>
    </source>
</evidence>
<evidence type="ECO:0000256" key="6">
    <source>
        <dbReference type="PIRSR" id="PIRSR000137-2"/>
    </source>
</evidence>
<dbReference type="PANTHER" id="PTHR45968:SF36">
    <property type="entry name" value="(R)-MANDELONITRILE LYASE 4-RELATED"/>
    <property type="match status" value="1"/>
</dbReference>
<dbReference type="OMA" id="DADWKFQ"/>
<dbReference type="InterPro" id="IPR051871">
    <property type="entry name" value="GMC_Oxidoreductase-Related"/>
</dbReference>
<reference evidence="11" key="3">
    <citation type="submission" date="2020-06" db="EMBL/GenBank/DDBJ databases">
        <title>Helianthus annuus Genome sequencing and assembly Release 2.</title>
        <authorList>
            <person name="Gouzy J."/>
            <person name="Langlade N."/>
            <person name="Munos S."/>
        </authorList>
    </citation>
    <scope>NUCLEOTIDE SEQUENCE</scope>
    <source>
        <tissue evidence="11">Leaves</tissue>
    </source>
</reference>
<feature type="binding site" evidence="6">
    <location>
        <begin position="523"/>
        <end position="524"/>
    </location>
    <ligand>
        <name>FAD</name>
        <dbReference type="ChEBI" id="CHEBI:57692"/>
    </ligand>
</feature>
<dbReference type="STRING" id="4232.A0A251TS85"/>
<evidence type="ECO:0000313" key="11">
    <source>
        <dbReference type="EMBL" id="KAF5789501.1"/>
    </source>
</evidence>
<gene>
    <name evidence="12" type="ORF">HannXRQ_Chr09g0244271</name>
    <name evidence="11" type="ORF">HanXRQr2_Chr09g0371981</name>
</gene>
<dbReference type="OrthoDB" id="269227at2759"/>
<evidence type="ECO:0000313" key="12">
    <source>
        <dbReference type="EMBL" id="OTG13978.1"/>
    </source>
</evidence>
<dbReference type="PROSITE" id="PS00623">
    <property type="entry name" value="GMC_OXRED_1"/>
    <property type="match status" value="1"/>
</dbReference>
<evidence type="ECO:0000256" key="7">
    <source>
        <dbReference type="PIRSR" id="PIRSR000137-3"/>
    </source>
</evidence>
<dbReference type="InterPro" id="IPR036188">
    <property type="entry name" value="FAD/NAD-bd_sf"/>
</dbReference>
<keyword evidence="4" id="KW-0732">Signal</keyword>
<dbReference type="PANTHER" id="PTHR45968">
    <property type="entry name" value="OSJNBA0019K04.7 PROTEIN"/>
    <property type="match status" value="1"/>
</dbReference>
<dbReference type="GO" id="GO:0050660">
    <property type="term" value="F:flavin adenine dinucleotide binding"/>
    <property type="evidence" value="ECO:0007669"/>
    <property type="project" value="InterPro"/>
</dbReference>